<dbReference type="RefSeq" id="WP_120557223.1">
    <property type="nucleotide sequence ID" value="NZ_RAWK01000125.1"/>
</dbReference>
<reference evidence="5" key="1">
    <citation type="submission" date="2018-09" db="EMBL/GenBank/DDBJ databases">
        <authorList>
            <person name="Livingstone P.G."/>
            <person name="Whitworth D.E."/>
        </authorList>
    </citation>
    <scope>NUCLEOTIDE SEQUENCE [LARGE SCALE GENOMIC DNA]</scope>
    <source>
        <strain evidence="5">AB050A</strain>
    </source>
</reference>
<dbReference type="InterPro" id="IPR036465">
    <property type="entry name" value="vWFA_dom_sf"/>
</dbReference>
<feature type="domain" description="VWFA" evidence="2">
    <location>
        <begin position="291"/>
        <end position="458"/>
    </location>
</feature>
<feature type="compositionally biased region" description="Basic and acidic residues" evidence="1">
    <location>
        <begin position="706"/>
        <end position="715"/>
    </location>
</feature>
<evidence type="ECO:0000256" key="1">
    <source>
        <dbReference type="SAM" id="MobiDB-lite"/>
    </source>
</evidence>
<dbReference type="InterPro" id="IPR013694">
    <property type="entry name" value="VIT"/>
</dbReference>
<dbReference type="PANTHER" id="PTHR45737">
    <property type="entry name" value="VON WILLEBRAND FACTOR A DOMAIN-CONTAINING PROTEIN 5A"/>
    <property type="match status" value="1"/>
</dbReference>
<feature type="domain" description="VIT" evidence="3">
    <location>
        <begin position="3"/>
        <end position="131"/>
    </location>
</feature>
<dbReference type="PROSITE" id="PS50234">
    <property type="entry name" value="VWFA"/>
    <property type="match status" value="1"/>
</dbReference>
<dbReference type="Proteomes" id="UP000267003">
    <property type="component" value="Unassembled WGS sequence"/>
</dbReference>
<evidence type="ECO:0000313" key="5">
    <source>
        <dbReference type="Proteomes" id="UP000267003"/>
    </source>
</evidence>
<dbReference type="AlphaFoldDB" id="A0A3A8Q4E8"/>
<dbReference type="InterPro" id="IPR002035">
    <property type="entry name" value="VWF_A"/>
</dbReference>
<evidence type="ECO:0000259" key="2">
    <source>
        <dbReference type="PROSITE" id="PS50234"/>
    </source>
</evidence>
<accession>A0A3A8Q4E8</accession>
<dbReference type="SUPFAM" id="SSF48239">
    <property type="entry name" value="Terpenoid cyclases/Protein prenyltransferases"/>
    <property type="match status" value="1"/>
</dbReference>
<dbReference type="PANTHER" id="PTHR45737:SF6">
    <property type="entry name" value="VON WILLEBRAND FACTOR A DOMAIN-CONTAINING PROTEIN 5A"/>
    <property type="match status" value="1"/>
</dbReference>
<evidence type="ECO:0000313" key="4">
    <source>
        <dbReference type="EMBL" id="RKH62998.1"/>
    </source>
</evidence>
<feature type="compositionally biased region" description="Low complexity" evidence="1">
    <location>
        <begin position="642"/>
        <end position="656"/>
    </location>
</feature>
<sequence length="898" mass="95569">MNEQAKCGLFTREGAQVPLQGVEVSGELLGGHARVRVTQRYRNEEKKPVEAIYVFPLPSDATLSAFSMTCAGRRVAGVVKEREAAFRAYDDAITEGHGAALLDQERANVFTAQVGNLLPGEETLVEVEFLQTLTAEEGSVRWMLPTLVAPRYIPGAVHGDRTGHGDAAPTMRVPDADRISPPQGVADYGLRMDLLIDVGRDVVVESPSHRLTVTKEGTRTRVSLQRDSHLKNFEGNEVALDRDVVLTLRNANPDVMLTPVVTHRKAEGPGAFALTVVPDLLNLATTPPRQEVVFVVDTSGSMAGDSLPQAQAALRLCLRHLREGDRFNVIAFENSFRSFSAQTVPFTQRTLEQADAWVAGLKAYGGTELLEPMVSAMKAAPDGVVVLLTDGQVGNEAEILNAVLAARGTGRVFSFGIGTNVSDALLRDLARRTDGAVEFIHPGERIDEKVVAQFSRALAPRVTDLEVRFDGVEASELAPSTLPPLVDGTPWTLFGRYAQAGTGSVTLKGKSGREPFSLTVRLDLPALSDRPVVEKLWAAERIRGWMDAGLVGRRADAMKERIVRLAIEHQLATPYTSFVVVEERQGDRRASGTPETRVVPVNAPAGWSMFNQAPGDADDEVEGGLMKPPHGMRMEKAKRMASKPMPAPAAAPARSRGGVVPPPAPPAAAPAASYAPELSAEPTTGSSFYGGLADGAGPMGGTAAPVERREQEPAKKKGGFLDRLVSAARPGKAAAQGAPAPEPRAQKEKAEAFYEQEEISLPSVAESSSIPTEDVGSLLGQQLANGLWAGSGEGPEPVRQARATARVLLVLLREGITSSHPLHGAQVKKAVDALLALAAQLGQAPDVAELALGVAWLVAAGPRTRGRIEQAAKPLPGLGGRLGDTAALRQHMETLATR</sequence>
<dbReference type="SMART" id="SM00609">
    <property type="entry name" value="VIT"/>
    <property type="match status" value="1"/>
</dbReference>
<dbReference type="OrthoDB" id="9784383at2"/>
<dbReference type="Pfam" id="PF08487">
    <property type="entry name" value="VIT"/>
    <property type="match status" value="1"/>
</dbReference>
<dbReference type="SUPFAM" id="SSF53300">
    <property type="entry name" value="vWA-like"/>
    <property type="match status" value="1"/>
</dbReference>
<name>A0A3A8Q4E8_9BACT</name>
<comment type="caution">
    <text evidence="4">The sequence shown here is derived from an EMBL/GenBank/DDBJ whole genome shotgun (WGS) entry which is preliminary data.</text>
</comment>
<dbReference type="SMART" id="SM00327">
    <property type="entry name" value="VWA"/>
    <property type="match status" value="1"/>
</dbReference>
<organism evidence="4 5">
    <name type="scientific">Corallococcus aberystwythensis</name>
    <dbReference type="NCBI Taxonomy" id="2316722"/>
    <lineage>
        <taxon>Bacteria</taxon>
        <taxon>Pseudomonadati</taxon>
        <taxon>Myxococcota</taxon>
        <taxon>Myxococcia</taxon>
        <taxon>Myxococcales</taxon>
        <taxon>Cystobacterineae</taxon>
        <taxon>Myxococcaceae</taxon>
        <taxon>Corallococcus</taxon>
    </lineage>
</organism>
<protein>
    <submittedName>
        <fullName evidence="4">VWA domain-containing protein</fullName>
    </submittedName>
</protein>
<feature type="region of interest" description="Disordered" evidence="1">
    <location>
        <begin position="159"/>
        <end position="180"/>
    </location>
</feature>
<dbReference type="Gene3D" id="3.40.50.410">
    <property type="entry name" value="von Willebrand factor, type A domain"/>
    <property type="match status" value="1"/>
</dbReference>
<proteinExistence type="predicted"/>
<dbReference type="EMBL" id="RAWK01000125">
    <property type="protein sequence ID" value="RKH62998.1"/>
    <property type="molecule type" value="Genomic_DNA"/>
</dbReference>
<dbReference type="PROSITE" id="PS51468">
    <property type="entry name" value="VIT"/>
    <property type="match status" value="1"/>
</dbReference>
<evidence type="ECO:0000259" key="3">
    <source>
        <dbReference type="PROSITE" id="PS51468"/>
    </source>
</evidence>
<keyword evidence="5" id="KW-1185">Reference proteome</keyword>
<dbReference type="Pfam" id="PF13768">
    <property type="entry name" value="VWA_3"/>
    <property type="match status" value="1"/>
</dbReference>
<feature type="region of interest" description="Disordered" evidence="1">
    <location>
        <begin position="639"/>
        <end position="719"/>
    </location>
</feature>
<gene>
    <name evidence="4" type="ORF">D7W81_21270</name>
</gene>
<feature type="compositionally biased region" description="Low complexity" evidence="1">
    <location>
        <begin position="669"/>
        <end position="682"/>
    </location>
</feature>
<dbReference type="InterPro" id="IPR008930">
    <property type="entry name" value="Terpenoid_cyclase/PrenylTrfase"/>
</dbReference>